<dbReference type="PANTHER" id="PTHR15503">
    <property type="entry name" value="LDOC1 RELATED"/>
    <property type="match status" value="1"/>
</dbReference>
<protein>
    <submittedName>
        <fullName evidence="2">Reverse transcriptase domain-containing protein</fullName>
    </submittedName>
</protein>
<evidence type="ECO:0000256" key="1">
    <source>
        <dbReference type="SAM" id="MobiDB-lite"/>
    </source>
</evidence>
<dbReference type="PANTHER" id="PTHR15503:SF45">
    <property type="entry name" value="RNA-DIRECTED DNA POLYMERASE HOMOLOG"/>
    <property type="match status" value="1"/>
</dbReference>
<gene>
    <name evidence="2" type="ORF">Tci_627079</name>
</gene>
<keyword evidence="2" id="KW-0548">Nucleotidyltransferase</keyword>
<reference evidence="2" key="1">
    <citation type="journal article" date="2019" name="Sci. Rep.">
        <title>Draft genome of Tanacetum cinerariifolium, the natural source of mosquito coil.</title>
        <authorList>
            <person name="Yamashiro T."/>
            <person name="Shiraishi A."/>
            <person name="Satake H."/>
            <person name="Nakayama K."/>
        </authorList>
    </citation>
    <scope>NUCLEOTIDE SEQUENCE</scope>
</reference>
<dbReference type="AlphaFoldDB" id="A0A699JUW2"/>
<dbReference type="GO" id="GO:0003964">
    <property type="term" value="F:RNA-directed DNA polymerase activity"/>
    <property type="evidence" value="ECO:0007669"/>
    <property type="project" value="UniProtKB-KW"/>
</dbReference>
<feature type="compositionally biased region" description="Basic and acidic residues" evidence="1">
    <location>
        <begin position="399"/>
        <end position="418"/>
    </location>
</feature>
<proteinExistence type="predicted"/>
<feature type="compositionally biased region" description="Polar residues" evidence="1">
    <location>
        <begin position="449"/>
        <end position="469"/>
    </location>
</feature>
<keyword evidence="2" id="KW-0695">RNA-directed DNA polymerase</keyword>
<feature type="non-terminal residue" evidence="2">
    <location>
        <position position="585"/>
    </location>
</feature>
<dbReference type="CDD" id="cd00303">
    <property type="entry name" value="retropepsin_like"/>
    <property type="match status" value="1"/>
</dbReference>
<feature type="compositionally biased region" description="Polar residues" evidence="1">
    <location>
        <begin position="425"/>
        <end position="437"/>
    </location>
</feature>
<sequence>MTSVLALPPVSGALSPVHADLIPSPKRVRDSSYLADVELGHREISLRDDVISRGSDEPHLEQDIDPKIQEKIIKCFAYADALRDRWIDARVVVEAVDRHEIDTGVRGPIEVRVERITHPAMPEDISEPGQDGAVEVTYETLGDLVQRFHDHTKDIPVHRVGVIDRVQREQGHRIIRVESAVTVLTERVVELERDNMRLRGTASVESQRVDRLQRDMKMSNTRFGASMTHEEIEELVSRQVAKEMKAREAARNLETLNDNGDKQEGENEGNGNGGNEGNGNGGNGENGNHSMNYGGFMPMARECTFQDFLKCKPHTFSGTEGIVGLTRWNEIQNMETELCNLTVKRNDLIAYTQRNEIQNMETELCNLTVKRNDLTAYTQRFQELILLCTRIFLDEEDRVERSAENKRRMESNPRDHRGQQPPFKRQNTSGQNITSEGCTMKGYDYPKLRSQNRGNQTRNKSGNKTGNKTRCNEVTAKAYAIVGEGTNPDSNVVTGTFLLNNCYASMLFDSGVDRSFMSTTFSALLDVAPSTLDTSYVVKLADGRISETNIILRGCTLGLLGHPFNIDLMPVELGSSTSSSVWIGW</sequence>
<name>A0A699JUW2_TANCI</name>
<dbReference type="InterPro" id="IPR032567">
    <property type="entry name" value="RTL1-rel"/>
</dbReference>
<accession>A0A699JUW2</accession>
<organism evidence="2">
    <name type="scientific">Tanacetum cinerariifolium</name>
    <name type="common">Dalmatian daisy</name>
    <name type="synonym">Chrysanthemum cinerariifolium</name>
    <dbReference type="NCBI Taxonomy" id="118510"/>
    <lineage>
        <taxon>Eukaryota</taxon>
        <taxon>Viridiplantae</taxon>
        <taxon>Streptophyta</taxon>
        <taxon>Embryophyta</taxon>
        <taxon>Tracheophyta</taxon>
        <taxon>Spermatophyta</taxon>
        <taxon>Magnoliopsida</taxon>
        <taxon>eudicotyledons</taxon>
        <taxon>Gunneridae</taxon>
        <taxon>Pentapetalae</taxon>
        <taxon>asterids</taxon>
        <taxon>campanulids</taxon>
        <taxon>Asterales</taxon>
        <taxon>Asteraceae</taxon>
        <taxon>Asteroideae</taxon>
        <taxon>Anthemideae</taxon>
        <taxon>Anthemidinae</taxon>
        <taxon>Tanacetum</taxon>
    </lineage>
</organism>
<comment type="caution">
    <text evidence="2">The sequence shown here is derived from an EMBL/GenBank/DDBJ whole genome shotgun (WGS) entry which is preliminary data.</text>
</comment>
<evidence type="ECO:0000313" key="2">
    <source>
        <dbReference type="EMBL" id="GFA55107.1"/>
    </source>
</evidence>
<dbReference type="Pfam" id="PF08284">
    <property type="entry name" value="RVP_2"/>
    <property type="match status" value="1"/>
</dbReference>
<dbReference type="EMBL" id="BKCJ010444010">
    <property type="protein sequence ID" value="GFA55107.1"/>
    <property type="molecule type" value="Genomic_DNA"/>
</dbReference>
<keyword evidence="2" id="KW-0808">Transferase</keyword>
<feature type="compositionally biased region" description="Gly residues" evidence="1">
    <location>
        <begin position="268"/>
        <end position="285"/>
    </location>
</feature>
<feature type="region of interest" description="Disordered" evidence="1">
    <location>
        <begin position="252"/>
        <end position="289"/>
    </location>
</feature>
<feature type="region of interest" description="Disordered" evidence="1">
    <location>
        <begin position="399"/>
        <end position="469"/>
    </location>
</feature>